<feature type="compositionally biased region" description="Low complexity" evidence="1">
    <location>
        <begin position="117"/>
        <end position="135"/>
    </location>
</feature>
<organism evidence="3 4">
    <name type="scientific">Pyricularia grisea</name>
    <name type="common">Crabgrass-specific blast fungus</name>
    <name type="synonym">Magnaporthe grisea</name>
    <dbReference type="NCBI Taxonomy" id="148305"/>
    <lineage>
        <taxon>Eukaryota</taxon>
        <taxon>Fungi</taxon>
        <taxon>Dikarya</taxon>
        <taxon>Ascomycota</taxon>
        <taxon>Pezizomycotina</taxon>
        <taxon>Sordariomycetes</taxon>
        <taxon>Sordariomycetidae</taxon>
        <taxon>Magnaporthales</taxon>
        <taxon>Pyriculariaceae</taxon>
        <taxon>Pyricularia</taxon>
    </lineage>
</organism>
<feature type="compositionally biased region" description="Polar residues" evidence="1">
    <location>
        <begin position="310"/>
        <end position="319"/>
    </location>
</feature>
<dbReference type="GeneID" id="41964720"/>
<reference evidence="4" key="2">
    <citation type="submission" date="2019-10" db="EMBL/GenBank/DDBJ databases">
        <authorList>
            <consortium name="NCBI Genome Project"/>
        </authorList>
    </citation>
    <scope>NUCLEOTIDE SEQUENCE</scope>
    <source>
        <strain evidence="4">NI907</strain>
    </source>
</reference>
<accession>A0A6P8ASN9</accession>
<dbReference type="CDD" id="cd00590">
    <property type="entry name" value="RRM_SF"/>
    <property type="match status" value="1"/>
</dbReference>
<keyword evidence="3" id="KW-1185">Reference proteome</keyword>
<feature type="region of interest" description="Disordered" evidence="1">
    <location>
        <begin position="275"/>
        <end position="419"/>
    </location>
</feature>
<dbReference type="Pfam" id="PF00076">
    <property type="entry name" value="RRM_1"/>
    <property type="match status" value="1"/>
</dbReference>
<reference evidence="4" key="3">
    <citation type="submission" date="2025-08" db="UniProtKB">
        <authorList>
            <consortium name="RefSeq"/>
        </authorList>
    </citation>
    <scope>IDENTIFICATION</scope>
    <source>
        <strain evidence="4">NI907</strain>
    </source>
</reference>
<proteinExistence type="predicted"/>
<feature type="region of interest" description="Disordered" evidence="1">
    <location>
        <begin position="95"/>
        <end position="159"/>
    </location>
</feature>
<evidence type="ECO:0000313" key="3">
    <source>
        <dbReference type="Proteomes" id="UP000515153"/>
    </source>
</evidence>
<evidence type="ECO:0000256" key="1">
    <source>
        <dbReference type="SAM" id="MobiDB-lite"/>
    </source>
</evidence>
<dbReference type="GO" id="GO:0003723">
    <property type="term" value="F:RNA binding"/>
    <property type="evidence" value="ECO:0007669"/>
    <property type="project" value="InterPro"/>
</dbReference>
<dbReference type="InterPro" id="IPR012677">
    <property type="entry name" value="Nucleotide-bd_a/b_plait_sf"/>
</dbReference>
<dbReference type="InterPro" id="IPR000504">
    <property type="entry name" value="RRM_dom"/>
</dbReference>
<dbReference type="RefSeq" id="XP_030977923.1">
    <property type="nucleotide sequence ID" value="XM_031129812.1"/>
</dbReference>
<feature type="compositionally biased region" description="Low complexity" evidence="1">
    <location>
        <begin position="43"/>
        <end position="63"/>
    </location>
</feature>
<dbReference type="Gene3D" id="3.30.70.330">
    <property type="match status" value="1"/>
</dbReference>
<evidence type="ECO:0000313" key="4">
    <source>
        <dbReference type="RefSeq" id="XP_030977923.1"/>
    </source>
</evidence>
<dbReference type="AlphaFoldDB" id="A0A6P8ASN9"/>
<sequence length="419" mass="45149">MGKEIKMSKKHATDFEKIIHADRNRKQKEALAARIFSRDRRSSAPGKGSGLSSPSAAAGSLASRVGVKKNRASSGAVKPGDVNGIWFHDLHGSSTDAAKPAAGSLASRISTPGGGPAVPKGPKRQQQQQQQQQQQRASKLSHALSRDQAKAPAQQQATVRNSGISIRGLAGPPVVMAQNFAPGTTAADIESAFTPCGGIVTSCRLLKTSPIIIAEIVFEDPNGAQRVIDQFNNQTADGRLLRVYPKVGGGAVTQPIVSRPEPLLNGSGNIIDGSHGFSGGDYDTGMDVDGGGGSERKLYSDSLLPRNDKSGQPNHTQYDSRSEACSLVQETQDSRAHWDGGPDNGYVDERAQWDGHSQQHARSPRRGDSPTQHLRYHNDNRHNHYQADYSGNEDQSYYGSDSRRAYRTGFSPRRDTSRY</sequence>
<protein>
    <recommendedName>
        <fullName evidence="2">RRM domain-containing protein</fullName>
    </recommendedName>
</protein>
<feature type="domain" description="RRM" evidence="2">
    <location>
        <begin position="174"/>
        <end position="244"/>
    </location>
</feature>
<reference evidence="4" key="1">
    <citation type="journal article" date="2019" name="Mol. Biol. Evol.">
        <title>Blast fungal genomes show frequent chromosomal changes, gene gains and losses, and effector gene turnover.</title>
        <authorList>
            <person name="Gomez Luciano L.B."/>
            <person name="Jason Tsai I."/>
            <person name="Chuma I."/>
            <person name="Tosa Y."/>
            <person name="Chen Y.H."/>
            <person name="Li J.Y."/>
            <person name="Li M.Y."/>
            <person name="Jade Lu M.Y."/>
            <person name="Nakayashiki H."/>
            <person name="Li W.H."/>
        </authorList>
    </citation>
    <scope>NUCLEOTIDE SEQUENCE</scope>
    <source>
        <strain evidence="4">NI907</strain>
    </source>
</reference>
<dbReference type="KEGG" id="pgri:PgNI_09830"/>
<dbReference type="SMART" id="SM00360">
    <property type="entry name" value="RRM"/>
    <property type="match status" value="1"/>
</dbReference>
<gene>
    <name evidence="4" type="ORF">PgNI_09830</name>
</gene>
<dbReference type="InterPro" id="IPR035979">
    <property type="entry name" value="RBD_domain_sf"/>
</dbReference>
<feature type="compositionally biased region" description="Basic and acidic residues" evidence="1">
    <location>
        <begin position="1"/>
        <end position="42"/>
    </location>
</feature>
<dbReference type="SUPFAM" id="SSF54928">
    <property type="entry name" value="RNA-binding domain, RBD"/>
    <property type="match status" value="1"/>
</dbReference>
<dbReference type="Proteomes" id="UP000515153">
    <property type="component" value="Unplaced"/>
</dbReference>
<feature type="region of interest" description="Disordered" evidence="1">
    <location>
        <begin position="1"/>
        <end position="63"/>
    </location>
</feature>
<evidence type="ECO:0000259" key="2">
    <source>
        <dbReference type="SMART" id="SM00360"/>
    </source>
</evidence>
<name>A0A6P8ASN9_PYRGI</name>